<evidence type="ECO:0000313" key="5">
    <source>
        <dbReference type="EMBL" id="KAE9195877.1"/>
    </source>
</evidence>
<dbReference type="EMBL" id="QXGE01001087">
    <property type="protein sequence ID" value="KAE9298042.1"/>
    <property type="molecule type" value="Genomic_DNA"/>
</dbReference>
<dbReference type="EMBL" id="QXFW01001152">
    <property type="protein sequence ID" value="KAE8995606.1"/>
    <property type="molecule type" value="Genomic_DNA"/>
</dbReference>
<dbReference type="Proteomes" id="UP000441208">
    <property type="component" value="Unassembled WGS sequence"/>
</dbReference>
<evidence type="ECO:0000313" key="4">
    <source>
        <dbReference type="EMBL" id="KAE9155099.1"/>
    </source>
</evidence>
<evidence type="ECO:0000313" key="8">
    <source>
        <dbReference type="EMBL" id="KAE9361460.1"/>
    </source>
</evidence>
<accession>A0A6A3FT55</accession>
<dbReference type="Proteomes" id="UP000440732">
    <property type="component" value="Unassembled WGS sequence"/>
</dbReference>
<dbReference type="EMBL" id="QXGB01001160">
    <property type="protein sequence ID" value="KAE9195877.1"/>
    <property type="molecule type" value="Genomic_DNA"/>
</dbReference>
<sequence length="45" mass="5291">MECLLSCRPNPRTLLDKALGKYTSARDLSDRVFHFLKQKQQILKK</sequence>
<keyword evidence="10" id="KW-1185">Reference proteome</keyword>
<evidence type="ECO:0000313" key="12">
    <source>
        <dbReference type="Proteomes" id="UP000440367"/>
    </source>
</evidence>
<evidence type="ECO:0000313" key="13">
    <source>
        <dbReference type="Proteomes" id="UP000440732"/>
    </source>
</evidence>
<dbReference type="Proteomes" id="UP000429523">
    <property type="component" value="Unassembled WGS sequence"/>
</dbReference>
<evidence type="ECO:0000313" key="14">
    <source>
        <dbReference type="Proteomes" id="UP000441208"/>
    </source>
</evidence>
<reference evidence="9 10" key="1">
    <citation type="submission" date="2018-08" db="EMBL/GenBank/DDBJ databases">
        <title>Genomic investigation of the strawberry pathogen Phytophthora fragariae indicates pathogenicity is determined by transcriptional variation in three key races.</title>
        <authorList>
            <person name="Adams T.M."/>
            <person name="Armitage A.D."/>
            <person name="Sobczyk M.K."/>
            <person name="Bates H.J."/>
            <person name="Dunwell J.M."/>
            <person name="Nellist C.F."/>
            <person name="Harrison R.J."/>
        </authorList>
    </citation>
    <scope>NUCLEOTIDE SEQUENCE [LARGE SCALE GENOMIC DNA]</scope>
    <source>
        <strain evidence="7 11">A4</strain>
        <strain evidence="6 12">BC-1</strain>
        <strain evidence="5 10">NOV-27</strain>
        <strain evidence="4 13">NOV-5</strain>
        <strain evidence="3 14">NOV-71</strain>
        <strain evidence="8 16">NOV-77</strain>
        <strain evidence="1 9">NOV-9</strain>
        <strain evidence="2 15">SCRP245</strain>
    </source>
</reference>
<name>A0A6A3FT55_9STRA</name>
<evidence type="ECO:0000313" key="2">
    <source>
        <dbReference type="EMBL" id="KAE8995606.1"/>
    </source>
</evidence>
<organism evidence="1 9">
    <name type="scientific">Phytophthora fragariae</name>
    <dbReference type="NCBI Taxonomy" id="53985"/>
    <lineage>
        <taxon>Eukaryota</taxon>
        <taxon>Sar</taxon>
        <taxon>Stramenopiles</taxon>
        <taxon>Oomycota</taxon>
        <taxon>Peronosporomycetes</taxon>
        <taxon>Peronosporales</taxon>
        <taxon>Peronosporaceae</taxon>
        <taxon>Phytophthora</taxon>
    </lineage>
</organism>
<dbReference type="EMBL" id="QXGF01000025">
    <property type="protein sequence ID" value="KAE8949334.1"/>
    <property type="molecule type" value="Genomic_DNA"/>
</dbReference>
<dbReference type="Proteomes" id="UP000460718">
    <property type="component" value="Unassembled WGS sequence"/>
</dbReference>
<evidence type="ECO:0000313" key="11">
    <source>
        <dbReference type="Proteomes" id="UP000437068"/>
    </source>
</evidence>
<evidence type="ECO:0000313" key="7">
    <source>
        <dbReference type="EMBL" id="KAE9298042.1"/>
    </source>
</evidence>
<comment type="caution">
    <text evidence="1">The sequence shown here is derived from an EMBL/GenBank/DDBJ whole genome shotgun (WGS) entry which is preliminary data.</text>
</comment>
<dbReference type="Proteomes" id="UP000440367">
    <property type="component" value="Unassembled WGS sequence"/>
</dbReference>
<dbReference type="EMBL" id="QXFY01000023">
    <property type="protein sequence ID" value="KAE9361460.1"/>
    <property type="molecule type" value="Genomic_DNA"/>
</dbReference>
<dbReference type="EMBL" id="QXFZ01000022">
    <property type="protein sequence ID" value="KAE9139551.1"/>
    <property type="molecule type" value="Genomic_DNA"/>
</dbReference>
<evidence type="ECO:0000313" key="3">
    <source>
        <dbReference type="EMBL" id="KAE9139551.1"/>
    </source>
</evidence>
<dbReference type="EMBL" id="QXGD01000026">
    <property type="protein sequence ID" value="KAE9257340.1"/>
    <property type="molecule type" value="Genomic_DNA"/>
</dbReference>
<evidence type="ECO:0000313" key="1">
    <source>
        <dbReference type="EMBL" id="KAE8949334.1"/>
    </source>
</evidence>
<evidence type="ECO:0000313" key="16">
    <source>
        <dbReference type="Proteomes" id="UP000486351"/>
    </source>
</evidence>
<dbReference type="Proteomes" id="UP000486351">
    <property type="component" value="Unassembled WGS sequence"/>
</dbReference>
<dbReference type="EMBL" id="QXGA01000021">
    <property type="protein sequence ID" value="KAE9155099.1"/>
    <property type="molecule type" value="Genomic_DNA"/>
</dbReference>
<dbReference type="AlphaFoldDB" id="A0A6A3FT55"/>
<gene>
    <name evidence="7" type="ORF">PF001_g16113</name>
    <name evidence="6" type="ORF">PF002_g1115</name>
    <name evidence="5" type="ORF">PF005_g17101</name>
    <name evidence="4" type="ORF">PF006_g908</name>
    <name evidence="3" type="ORF">PF007_g992</name>
    <name evidence="8" type="ORF">PF008_g997</name>
    <name evidence="1" type="ORF">PF009_g1143</name>
    <name evidence="2" type="ORF">PF011_g16258</name>
</gene>
<proteinExistence type="predicted"/>
<evidence type="ECO:0000313" key="10">
    <source>
        <dbReference type="Proteomes" id="UP000433483"/>
    </source>
</evidence>
<dbReference type="Proteomes" id="UP000437068">
    <property type="component" value="Unassembled WGS sequence"/>
</dbReference>
<evidence type="ECO:0000313" key="6">
    <source>
        <dbReference type="EMBL" id="KAE9257340.1"/>
    </source>
</evidence>
<protein>
    <submittedName>
        <fullName evidence="1">Uncharacterized protein</fullName>
    </submittedName>
</protein>
<evidence type="ECO:0000313" key="9">
    <source>
        <dbReference type="Proteomes" id="UP000429523"/>
    </source>
</evidence>
<evidence type="ECO:0000313" key="15">
    <source>
        <dbReference type="Proteomes" id="UP000460718"/>
    </source>
</evidence>
<dbReference type="Proteomes" id="UP000433483">
    <property type="component" value="Unassembled WGS sequence"/>
</dbReference>